<dbReference type="PANTHER" id="PTHR33910:SF1">
    <property type="entry name" value="PROTEIN TRANSLOCASE SUBUNIT SECE"/>
    <property type="match status" value="1"/>
</dbReference>
<sequence length="99" mass="11387">MSMNREQKRMLQRQGEVDAEGEPVRERRQPQQASHTEEKAGLTQFAREVRSELRKVVWPTRSETTNYTVVVIITIVAITAIVAGLDWLFSQSVLELFDV</sequence>
<evidence type="ECO:0000256" key="1">
    <source>
        <dbReference type="ARBA" id="ARBA00004370"/>
    </source>
</evidence>
<dbReference type="GO" id="GO:0005886">
    <property type="term" value="C:plasma membrane"/>
    <property type="evidence" value="ECO:0007669"/>
    <property type="project" value="TreeGrafter"/>
</dbReference>
<evidence type="ECO:0000256" key="5">
    <source>
        <dbReference type="ARBA" id="ARBA00022927"/>
    </source>
</evidence>
<feature type="compositionally biased region" description="Basic and acidic residues" evidence="9">
    <location>
        <begin position="22"/>
        <end position="40"/>
    </location>
</feature>
<reference evidence="11" key="1">
    <citation type="submission" date="2018-05" db="EMBL/GenBank/DDBJ databases">
        <authorList>
            <person name="Lanie J.A."/>
            <person name="Ng W.-L."/>
            <person name="Kazmierczak K.M."/>
            <person name="Andrzejewski T.M."/>
            <person name="Davidsen T.M."/>
            <person name="Wayne K.J."/>
            <person name="Tettelin H."/>
            <person name="Glass J.I."/>
            <person name="Rusch D."/>
            <person name="Podicherti R."/>
            <person name="Tsui H.-C.T."/>
            <person name="Winkler M.E."/>
        </authorList>
    </citation>
    <scope>NUCLEOTIDE SEQUENCE</scope>
</reference>
<accession>A0A382DMY7</accession>
<dbReference type="NCBIfam" id="TIGR00964">
    <property type="entry name" value="secE_bact"/>
    <property type="match status" value="1"/>
</dbReference>
<proteinExistence type="inferred from homology"/>
<evidence type="ECO:0000256" key="4">
    <source>
        <dbReference type="ARBA" id="ARBA00022692"/>
    </source>
</evidence>
<feature type="transmembrane region" description="Helical" evidence="10">
    <location>
        <begin position="67"/>
        <end position="89"/>
    </location>
</feature>
<dbReference type="Gene3D" id="1.20.5.1030">
    <property type="entry name" value="Preprotein translocase secy subunit"/>
    <property type="match status" value="1"/>
</dbReference>
<dbReference type="InterPro" id="IPR005807">
    <property type="entry name" value="SecE_bac"/>
</dbReference>
<feature type="region of interest" description="Disordered" evidence="9">
    <location>
        <begin position="1"/>
        <end position="42"/>
    </location>
</feature>
<keyword evidence="3" id="KW-1003">Cell membrane</keyword>
<dbReference type="AlphaFoldDB" id="A0A382DMY7"/>
<evidence type="ECO:0000256" key="9">
    <source>
        <dbReference type="SAM" id="MobiDB-lite"/>
    </source>
</evidence>
<dbReference type="GO" id="GO:0009306">
    <property type="term" value="P:protein secretion"/>
    <property type="evidence" value="ECO:0007669"/>
    <property type="project" value="InterPro"/>
</dbReference>
<evidence type="ECO:0000256" key="2">
    <source>
        <dbReference type="ARBA" id="ARBA00022448"/>
    </source>
</evidence>
<name>A0A382DMY7_9ZZZZ</name>
<evidence type="ECO:0000256" key="3">
    <source>
        <dbReference type="ARBA" id="ARBA00022475"/>
    </source>
</evidence>
<dbReference type="EMBL" id="UINC01039930">
    <property type="protein sequence ID" value="SVB39111.1"/>
    <property type="molecule type" value="Genomic_DNA"/>
</dbReference>
<evidence type="ECO:0000256" key="7">
    <source>
        <dbReference type="ARBA" id="ARBA00023010"/>
    </source>
</evidence>
<dbReference type="GO" id="GO:0043952">
    <property type="term" value="P:protein transport by the Sec complex"/>
    <property type="evidence" value="ECO:0007669"/>
    <property type="project" value="TreeGrafter"/>
</dbReference>
<keyword evidence="7" id="KW-0811">Translocation</keyword>
<dbReference type="Pfam" id="PF00584">
    <property type="entry name" value="SecE"/>
    <property type="match status" value="1"/>
</dbReference>
<evidence type="ECO:0000256" key="10">
    <source>
        <dbReference type="SAM" id="Phobius"/>
    </source>
</evidence>
<dbReference type="PROSITE" id="PS01067">
    <property type="entry name" value="SECE_SEC61G"/>
    <property type="match status" value="1"/>
</dbReference>
<protein>
    <recommendedName>
        <fullName evidence="12">Protein translocase subunit SecE</fullName>
    </recommendedName>
</protein>
<keyword evidence="2" id="KW-0813">Transport</keyword>
<evidence type="ECO:0000256" key="8">
    <source>
        <dbReference type="ARBA" id="ARBA00023136"/>
    </source>
</evidence>
<keyword evidence="4 10" id="KW-0812">Transmembrane</keyword>
<evidence type="ECO:0008006" key="12">
    <source>
        <dbReference type="Google" id="ProtNLM"/>
    </source>
</evidence>
<keyword evidence="6 10" id="KW-1133">Transmembrane helix</keyword>
<dbReference type="PANTHER" id="PTHR33910">
    <property type="entry name" value="PROTEIN TRANSLOCASE SUBUNIT SECE"/>
    <property type="match status" value="1"/>
</dbReference>
<dbReference type="GO" id="GO:0006886">
    <property type="term" value="P:intracellular protein transport"/>
    <property type="evidence" value="ECO:0007669"/>
    <property type="project" value="InterPro"/>
</dbReference>
<dbReference type="InterPro" id="IPR038379">
    <property type="entry name" value="SecE_sf"/>
</dbReference>
<organism evidence="11">
    <name type="scientific">marine metagenome</name>
    <dbReference type="NCBI Taxonomy" id="408172"/>
    <lineage>
        <taxon>unclassified sequences</taxon>
        <taxon>metagenomes</taxon>
        <taxon>ecological metagenomes</taxon>
    </lineage>
</organism>
<dbReference type="InterPro" id="IPR001901">
    <property type="entry name" value="Translocase_SecE/Sec61-g"/>
</dbReference>
<evidence type="ECO:0000256" key="6">
    <source>
        <dbReference type="ARBA" id="ARBA00022989"/>
    </source>
</evidence>
<keyword evidence="5" id="KW-0653">Protein transport</keyword>
<evidence type="ECO:0000313" key="11">
    <source>
        <dbReference type="EMBL" id="SVB39111.1"/>
    </source>
</evidence>
<keyword evidence="8 10" id="KW-0472">Membrane</keyword>
<dbReference type="HAMAP" id="MF_00422">
    <property type="entry name" value="SecE"/>
    <property type="match status" value="1"/>
</dbReference>
<comment type="subcellular location">
    <subcellularLocation>
        <location evidence="1">Membrane</location>
    </subcellularLocation>
</comment>
<dbReference type="GO" id="GO:0006605">
    <property type="term" value="P:protein targeting"/>
    <property type="evidence" value="ECO:0007669"/>
    <property type="project" value="InterPro"/>
</dbReference>
<dbReference type="GO" id="GO:0008320">
    <property type="term" value="F:protein transmembrane transporter activity"/>
    <property type="evidence" value="ECO:0007669"/>
    <property type="project" value="InterPro"/>
</dbReference>
<gene>
    <name evidence="11" type="ORF">METZ01_LOCUS191965</name>
</gene>